<evidence type="ECO:0000313" key="5">
    <source>
        <dbReference type="Proteomes" id="UP000009080"/>
    </source>
</evidence>
<accession>C5BIQ9</accession>
<evidence type="ECO:0000313" key="4">
    <source>
        <dbReference type="EMBL" id="ACR14341.1"/>
    </source>
</evidence>
<gene>
    <name evidence="4" type="ordered locus">TERTU_2033</name>
</gene>
<dbReference type="Gene3D" id="2.40.160.20">
    <property type="match status" value="1"/>
</dbReference>
<dbReference type="InterPro" id="IPR011250">
    <property type="entry name" value="OMP/PagP_B-barrel"/>
</dbReference>
<dbReference type="EMBL" id="CP001614">
    <property type="protein sequence ID" value="ACR14341.1"/>
    <property type="molecule type" value="Genomic_DNA"/>
</dbReference>
<feature type="chain" id="PRO_5002948851" description="Outer membrane protein beta-barrel domain-containing protein" evidence="2">
    <location>
        <begin position="22"/>
        <end position="173"/>
    </location>
</feature>
<dbReference type="RefSeq" id="WP_015820456.1">
    <property type="nucleotide sequence ID" value="NC_012997.1"/>
</dbReference>
<sequence length="173" mass="18387">MKIINGFALLASGLFSMHTFAADVRGVYAGGGFFGANSSDCEYSGCSYSGQHVEVGYDINKIAGFEVKYGSGESSYNYGDADLTISYMGVNLGSNVGTTWLNIYGKVGLGKISEEASLFYDEYTETTPTVGVGARFFLTDELKGLYVKIESLGVSFQNDNTGAAHLVGVGCKF</sequence>
<evidence type="ECO:0000256" key="2">
    <source>
        <dbReference type="SAM" id="SignalP"/>
    </source>
</evidence>
<name>C5BIQ9_TERTT</name>
<dbReference type="KEGG" id="ttu:TERTU_2033"/>
<reference evidence="4 5" key="1">
    <citation type="journal article" date="2009" name="PLoS ONE">
        <title>The complete genome of Teredinibacter turnerae T7901: an intracellular endosymbiont of marine wood-boring bivalves (shipworms).</title>
        <authorList>
            <person name="Yang J.C."/>
            <person name="Madupu R."/>
            <person name="Durkin A.S."/>
            <person name="Ekborg N.A."/>
            <person name="Pedamallu C.S."/>
            <person name="Hostetler J.B."/>
            <person name="Radune D."/>
            <person name="Toms B.S."/>
            <person name="Henrissat B."/>
            <person name="Coutinho P.M."/>
            <person name="Schwarz S."/>
            <person name="Field L."/>
            <person name="Trindade-Silva A.E."/>
            <person name="Soares C.A.G."/>
            <person name="Elshahawi S."/>
            <person name="Hanora A."/>
            <person name="Schmidt E.W."/>
            <person name="Haygood M.G."/>
            <person name="Posfai J."/>
            <person name="Benner J."/>
            <person name="Madinger C."/>
            <person name="Nove J."/>
            <person name="Anton B."/>
            <person name="Chaudhary K."/>
            <person name="Foster J."/>
            <person name="Holman A."/>
            <person name="Kumar S."/>
            <person name="Lessard P.A."/>
            <person name="Luyten Y.A."/>
            <person name="Slatko B."/>
            <person name="Wood N."/>
            <person name="Wu B."/>
            <person name="Teplitski M."/>
            <person name="Mougous J.D."/>
            <person name="Ward N."/>
            <person name="Eisen J.A."/>
            <person name="Badger J.H."/>
            <person name="Distel D.L."/>
        </authorList>
    </citation>
    <scope>NUCLEOTIDE SEQUENCE [LARGE SCALE GENOMIC DNA]</scope>
    <source>
        <strain evidence="5">ATCC 39867 / T7901</strain>
    </source>
</reference>
<organism evidence="4 5">
    <name type="scientific">Teredinibacter turnerae (strain ATCC 39867 / T7901)</name>
    <dbReference type="NCBI Taxonomy" id="377629"/>
    <lineage>
        <taxon>Bacteria</taxon>
        <taxon>Pseudomonadati</taxon>
        <taxon>Pseudomonadota</taxon>
        <taxon>Gammaproteobacteria</taxon>
        <taxon>Cellvibrionales</taxon>
        <taxon>Cellvibrionaceae</taxon>
        <taxon>Teredinibacter</taxon>
    </lineage>
</organism>
<dbReference type="Proteomes" id="UP000009080">
    <property type="component" value="Chromosome"/>
</dbReference>
<evidence type="ECO:0000256" key="1">
    <source>
        <dbReference type="ARBA" id="ARBA00022729"/>
    </source>
</evidence>
<keyword evidence="1 2" id="KW-0732">Signal</keyword>
<feature type="signal peptide" evidence="2">
    <location>
        <begin position="1"/>
        <end position="21"/>
    </location>
</feature>
<evidence type="ECO:0000259" key="3">
    <source>
        <dbReference type="Pfam" id="PF13505"/>
    </source>
</evidence>
<dbReference type="HOGENOM" id="CLU_1546826_0_0_6"/>
<feature type="domain" description="Outer membrane protein beta-barrel" evidence="3">
    <location>
        <begin position="7"/>
        <end position="173"/>
    </location>
</feature>
<dbReference type="OrthoDB" id="6214129at2"/>
<dbReference type="Pfam" id="PF13505">
    <property type="entry name" value="OMP_b-brl"/>
    <property type="match status" value="1"/>
</dbReference>
<dbReference type="SUPFAM" id="SSF56925">
    <property type="entry name" value="OMPA-like"/>
    <property type="match status" value="1"/>
</dbReference>
<dbReference type="eggNOG" id="ENOG5031T5Z">
    <property type="taxonomic scope" value="Bacteria"/>
</dbReference>
<protein>
    <recommendedName>
        <fullName evidence="3">Outer membrane protein beta-barrel domain-containing protein</fullName>
    </recommendedName>
</protein>
<proteinExistence type="predicted"/>
<dbReference type="AlphaFoldDB" id="C5BIQ9"/>
<dbReference type="InterPro" id="IPR027385">
    <property type="entry name" value="Beta-barrel_OMP"/>
</dbReference>
<keyword evidence="5" id="KW-1185">Reference proteome</keyword>